<protein>
    <submittedName>
        <fullName evidence="1">Uncharacterized protein</fullName>
    </submittedName>
</protein>
<dbReference type="EMBL" id="CP001769">
    <property type="protein sequence ID" value="ADB42320.1"/>
    <property type="molecule type" value="Genomic_DNA"/>
</dbReference>
<gene>
    <name evidence="1" type="ordered locus">Slin_6361</name>
</gene>
<proteinExistence type="predicted"/>
<keyword evidence="2" id="KW-1185">Reference proteome</keyword>
<organism evidence="1 2">
    <name type="scientific">Spirosoma linguale (strain ATCC 33905 / DSM 74 / LMG 10896 / Claus 1)</name>
    <dbReference type="NCBI Taxonomy" id="504472"/>
    <lineage>
        <taxon>Bacteria</taxon>
        <taxon>Pseudomonadati</taxon>
        <taxon>Bacteroidota</taxon>
        <taxon>Cytophagia</taxon>
        <taxon>Cytophagales</taxon>
        <taxon>Cytophagaceae</taxon>
        <taxon>Spirosoma</taxon>
    </lineage>
</organism>
<name>D2QU38_SPILD</name>
<dbReference type="KEGG" id="sli:Slin_6361"/>
<dbReference type="HOGENOM" id="CLU_2920462_0_0_10"/>
<dbReference type="RefSeq" id="WP_012930804.1">
    <property type="nucleotide sequence ID" value="NC_013730.1"/>
</dbReference>
<evidence type="ECO:0000313" key="1">
    <source>
        <dbReference type="EMBL" id="ADB42320.1"/>
    </source>
</evidence>
<dbReference type="AlphaFoldDB" id="D2QU38"/>
<dbReference type="Proteomes" id="UP000002028">
    <property type="component" value="Chromosome"/>
</dbReference>
<accession>D2QU38</accession>
<reference evidence="1 2" key="1">
    <citation type="journal article" date="2010" name="Stand. Genomic Sci.">
        <title>Complete genome sequence of Spirosoma linguale type strain (1).</title>
        <authorList>
            <person name="Lail K."/>
            <person name="Sikorski J."/>
            <person name="Saunders E."/>
            <person name="Lapidus A."/>
            <person name="Glavina Del Rio T."/>
            <person name="Copeland A."/>
            <person name="Tice H."/>
            <person name="Cheng J.-F."/>
            <person name="Lucas S."/>
            <person name="Nolan M."/>
            <person name="Bruce D."/>
            <person name="Goodwin L."/>
            <person name="Pitluck S."/>
            <person name="Ivanova N."/>
            <person name="Mavromatis K."/>
            <person name="Ovchinnikova G."/>
            <person name="Pati A."/>
            <person name="Chen A."/>
            <person name="Palaniappan K."/>
            <person name="Land M."/>
            <person name="Hauser L."/>
            <person name="Chang Y.-J."/>
            <person name="Jeffries C.D."/>
            <person name="Chain P."/>
            <person name="Brettin T."/>
            <person name="Detter J.C."/>
            <person name="Schuetze A."/>
            <person name="Rohde M."/>
            <person name="Tindall B.J."/>
            <person name="Goeker M."/>
            <person name="Bristow J."/>
            <person name="Eisen J.A."/>
            <person name="Markowitz V."/>
            <person name="Hugenholtz P."/>
            <person name="Kyrpides N.C."/>
            <person name="Klenk H.-P."/>
            <person name="Chen F."/>
        </authorList>
    </citation>
    <scope>NUCLEOTIDE SEQUENCE [LARGE SCALE GENOMIC DNA]</scope>
    <source>
        <strain evidence="2">ATCC 33905 / DSM 74 / LMG 10896 / Claus 1</strain>
    </source>
</reference>
<sequence>MKAVATKKTKLRLISLTVDPALADKYESKVLFPEKVAKAKAFLEKNGLPEGWGTFKPSQEK</sequence>
<evidence type="ECO:0000313" key="2">
    <source>
        <dbReference type="Proteomes" id="UP000002028"/>
    </source>
</evidence>
<dbReference type="STRING" id="504472.Slin_6361"/>